<dbReference type="SMART" id="SM00073">
    <property type="entry name" value="HPT"/>
    <property type="match status" value="1"/>
</dbReference>
<evidence type="ECO:0000256" key="12">
    <source>
        <dbReference type="ARBA" id="ARBA00023012"/>
    </source>
</evidence>
<dbReference type="RefSeq" id="WP_076113735.1">
    <property type="nucleotide sequence ID" value="NZ_MPTB01000048.1"/>
</dbReference>
<keyword evidence="12" id="KW-0902">Two-component regulatory system</keyword>
<dbReference type="SUPFAM" id="SSF55874">
    <property type="entry name" value="ATPase domain of HSP90 chaperone/DNA topoisomerase II/histidine kinase"/>
    <property type="match status" value="1"/>
</dbReference>
<dbReference type="PANTHER" id="PTHR43395:SF10">
    <property type="entry name" value="CHEMOTAXIS PROTEIN CHEA"/>
    <property type="match status" value="1"/>
</dbReference>
<protein>
    <recommendedName>
        <fullName evidence="4">Chemotaxis protein CheA</fullName>
        <ecNumber evidence="3">2.7.13.3</ecNumber>
    </recommendedName>
</protein>
<dbReference type="SMART" id="SM01231">
    <property type="entry name" value="H-kinase_dim"/>
    <property type="match status" value="1"/>
</dbReference>
<dbReference type="Pfam" id="PF02518">
    <property type="entry name" value="HATPase_c"/>
    <property type="match status" value="1"/>
</dbReference>
<evidence type="ECO:0000259" key="17">
    <source>
        <dbReference type="PROSITE" id="PS50894"/>
    </source>
</evidence>
<comment type="function">
    <text evidence="13">Involved in the transmission of sensory signals from the chemoreceptors to the flagellar motors. CheA is autophosphorylated; it can transfer its phosphate group to either CheB or CheY.</text>
</comment>
<dbReference type="InterPro" id="IPR051315">
    <property type="entry name" value="Bact_Chemotaxis_CheA"/>
</dbReference>
<dbReference type="Gene3D" id="3.30.565.10">
    <property type="entry name" value="Histidine kinase-like ATPase, C-terminal domain"/>
    <property type="match status" value="1"/>
</dbReference>
<evidence type="ECO:0000256" key="10">
    <source>
        <dbReference type="ARBA" id="ARBA00022777"/>
    </source>
</evidence>
<dbReference type="InterPro" id="IPR002545">
    <property type="entry name" value="CheW-lke_dom"/>
</dbReference>
<feature type="domain" description="Histidine kinase" evidence="15">
    <location>
        <begin position="249"/>
        <end position="526"/>
    </location>
</feature>
<dbReference type="InterPro" id="IPR010808">
    <property type="entry name" value="CheA_P2-bd"/>
</dbReference>
<dbReference type="SUPFAM" id="SSF47226">
    <property type="entry name" value="Histidine-containing phosphotransfer domain, HPT domain"/>
    <property type="match status" value="1"/>
</dbReference>
<keyword evidence="11" id="KW-0067">ATP-binding</keyword>
<comment type="caution">
    <text evidence="18">The sequence shown here is derived from an EMBL/GenBank/DDBJ whole genome shotgun (WGS) entry which is preliminary data.</text>
</comment>
<evidence type="ECO:0000256" key="4">
    <source>
        <dbReference type="ARBA" id="ARBA00021495"/>
    </source>
</evidence>
<proteinExistence type="predicted"/>
<dbReference type="Pfam" id="PF07194">
    <property type="entry name" value="P2"/>
    <property type="match status" value="1"/>
</dbReference>
<evidence type="ECO:0000259" key="16">
    <source>
        <dbReference type="PROSITE" id="PS50851"/>
    </source>
</evidence>
<name>A0ABX3GZA4_PAEBO</name>
<evidence type="ECO:0000259" key="15">
    <source>
        <dbReference type="PROSITE" id="PS50109"/>
    </source>
</evidence>
<sequence length="664" mass="74089">MVDLSEYRGIFLEELEEQLQLIEDEVLRLEQIGETEDGIQQFFRAAHTLKGSSASMGYNRLKEVTHHLEHLLHQMRNGERQVTDELIRLFFQALDGMRALQSEIAAADHETTDVSELIQRLKTFGAQGLHGHDRGPAVQPNKTETPLQLFWLHVWLSPACEMKLPRLHLIDAKLRDLATVLRMKPELEEIEAHDSRVDGASWMLSPKRNIEELRQQISSIMDVESIYIEEVKDISLNPAAEKNPAQPEPESRGLPDPLEALLATADKIKPQTIRVHIERLEKLMNLAGELVIDQTRFHLLNRRFHGQYGANGLTEELGQLADHLSTITRELQENMIKVRMLPIEQLFNRLPRMVRDLSYSLNKQIELVIEGKETELDRTLIEELGDPLIHLLRNALDHGIETPEIRRSAGKSETGTVRVAASHEDNQVILVIEDDGAGIDAEAILQSAINKSIITAEEARYMNEDEALRLIFRPGFSTAAQVSDISGRGVGMDIVRNDIERINGMIDIETTKGQGTRFRIRLPFTLAIIRGLLVNAGNATFVIPMSSVAEIIRTAYGEIKTVRGQPVITARNQLVPVVWLHDCLGIPRAETTASSIPLIILGRGEKRLALAVDTLVGNQDIVIKTLGSYIGKSDSTSGATILGNGKIALIIDTASLFFKAGALV</sequence>
<keyword evidence="19" id="KW-1185">Reference proteome</keyword>
<dbReference type="InterPro" id="IPR036641">
    <property type="entry name" value="HPT_dom_sf"/>
</dbReference>
<keyword evidence="8" id="KW-0808">Transferase</keyword>
<dbReference type="Pfam" id="PF01627">
    <property type="entry name" value="Hpt"/>
    <property type="match status" value="1"/>
</dbReference>
<dbReference type="PROSITE" id="PS50894">
    <property type="entry name" value="HPT"/>
    <property type="match status" value="1"/>
</dbReference>
<feature type="domain" description="CheW-like" evidence="16">
    <location>
        <begin position="528"/>
        <end position="662"/>
    </location>
</feature>
<dbReference type="InterPro" id="IPR037052">
    <property type="entry name" value="CheA-like_P2_sf"/>
</dbReference>
<comment type="catalytic activity">
    <reaction evidence="1">
        <text>ATP + protein L-histidine = ADP + protein N-phospho-L-histidine.</text>
        <dbReference type="EC" id="2.7.13.3"/>
    </reaction>
</comment>
<dbReference type="EC" id="2.7.13.3" evidence="3"/>
<dbReference type="InterPro" id="IPR004105">
    <property type="entry name" value="CheA-like_dim"/>
</dbReference>
<reference evidence="18 19" key="1">
    <citation type="submission" date="2016-10" db="EMBL/GenBank/DDBJ databases">
        <title>Paenibacillus species isolates.</title>
        <authorList>
            <person name="Beno S.M."/>
        </authorList>
    </citation>
    <scope>NUCLEOTIDE SEQUENCE [LARGE SCALE GENOMIC DNA]</scope>
    <source>
        <strain evidence="18 19">FSL H7-0744</strain>
    </source>
</reference>
<keyword evidence="9" id="KW-0547">Nucleotide-binding</keyword>
<evidence type="ECO:0000256" key="6">
    <source>
        <dbReference type="ARBA" id="ARBA00022500"/>
    </source>
</evidence>
<dbReference type="PRINTS" id="PR00344">
    <property type="entry name" value="BCTRLSENSOR"/>
</dbReference>
<keyword evidence="10" id="KW-0418">Kinase</keyword>
<evidence type="ECO:0000256" key="2">
    <source>
        <dbReference type="ARBA" id="ARBA00004496"/>
    </source>
</evidence>
<accession>A0ABX3GZA4</accession>
<dbReference type="InterPro" id="IPR036097">
    <property type="entry name" value="HisK_dim/P_sf"/>
</dbReference>
<organism evidence="18 19">
    <name type="scientific">Paenibacillus borealis</name>
    <dbReference type="NCBI Taxonomy" id="160799"/>
    <lineage>
        <taxon>Bacteria</taxon>
        <taxon>Bacillati</taxon>
        <taxon>Bacillota</taxon>
        <taxon>Bacilli</taxon>
        <taxon>Bacillales</taxon>
        <taxon>Paenibacillaceae</taxon>
        <taxon>Paenibacillus</taxon>
    </lineage>
</organism>
<evidence type="ECO:0000256" key="7">
    <source>
        <dbReference type="ARBA" id="ARBA00022553"/>
    </source>
</evidence>
<dbReference type="Gene3D" id="1.10.287.560">
    <property type="entry name" value="Histidine kinase CheA-like, homodimeric domain"/>
    <property type="match status" value="1"/>
</dbReference>
<dbReference type="CDD" id="cd00731">
    <property type="entry name" value="CheA_reg"/>
    <property type="match status" value="1"/>
</dbReference>
<dbReference type="InterPro" id="IPR004358">
    <property type="entry name" value="Sig_transdc_His_kin-like_C"/>
</dbReference>
<comment type="subcellular location">
    <subcellularLocation>
        <location evidence="2">Cytoplasm</location>
    </subcellularLocation>
</comment>
<gene>
    <name evidence="18" type="ORF">BSK56_28055</name>
</gene>
<feature type="modified residue" description="Phosphohistidine" evidence="14">
    <location>
        <position position="47"/>
    </location>
</feature>
<dbReference type="SMART" id="SM00387">
    <property type="entry name" value="HATPase_c"/>
    <property type="match status" value="1"/>
</dbReference>
<dbReference type="Gene3D" id="1.20.120.160">
    <property type="entry name" value="HPT domain"/>
    <property type="match status" value="1"/>
</dbReference>
<dbReference type="Gene3D" id="2.30.30.40">
    <property type="entry name" value="SH3 Domains"/>
    <property type="match status" value="1"/>
</dbReference>
<dbReference type="SUPFAM" id="SSF47384">
    <property type="entry name" value="Homodimeric domain of signal transducing histidine kinase"/>
    <property type="match status" value="1"/>
</dbReference>
<feature type="domain" description="HPt" evidence="17">
    <location>
        <begin position="1"/>
        <end position="104"/>
    </location>
</feature>
<dbReference type="SUPFAM" id="SSF50341">
    <property type="entry name" value="CheW-like"/>
    <property type="match status" value="1"/>
</dbReference>
<evidence type="ECO:0000313" key="18">
    <source>
        <dbReference type="EMBL" id="OMD41048.1"/>
    </source>
</evidence>
<evidence type="ECO:0000256" key="1">
    <source>
        <dbReference type="ARBA" id="ARBA00000085"/>
    </source>
</evidence>
<dbReference type="SMART" id="SM00260">
    <property type="entry name" value="CheW"/>
    <property type="match status" value="1"/>
</dbReference>
<dbReference type="InterPro" id="IPR003594">
    <property type="entry name" value="HATPase_dom"/>
</dbReference>
<evidence type="ECO:0000256" key="5">
    <source>
        <dbReference type="ARBA" id="ARBA00022490"/>
    </source>
</evidence>
<evidence type="ECO:0000313" key="19">
    <source>
        <dbReference type="Proteomes" id="UP000187412"/>
    </source>
</evidence>
<evidence type="ECO:0000256" key="3">
    <source>
        <dbReference type="ARBA" id="ARBA00012438"/>
    </source>
</evidence>
<dbReference type="Gene3D" id="3.30.70.1110">
    <property type="entry name" value="Histidine kinase CheA-like, P2 response regulator-binding domain"/>
    <property type="match status" value="1"/>
</dbReference>
<dbReference type="Pfam" id="PF02895">
    <property type="entry name" value="H-kinase_dim"/>
    <property type="match status" value="1"/>
</dbReference>
<dbReference type="Pfam" id="PF01584">
    <property type="entry name" value="CheW"/>
    <property type="match status" value="1"/>
</dbReference>
<dbReference type="PANTHER" id="PTHR43395">
    <property type="entry name" value="SENSOR HISTIDINE KINASE CHEA"/>
    <property type="match status" value="1"/>
</dbReference>
<evidence type="ECO:0000256" key="9">
    <source>
        <dbReference type="ARBA" id="ARBA00022741"/>
    </source>
</evidence>
<keyword evidence="5" id="KW-0963">Cytoplasm</keyword>
<keyword evidence="7 14" id="KW-0597">Phosphoprotein</keyword>
<dbReference type="Proteomes" id="UP000187412">
    <property type="component" value="Unassembled WGS sequence"/>
</dbReference>
<evidence type="ECO:0000256" key="13">
    <source>
        <dbReference type="ARBA" id="ARBA00035100"/>
    </source>
</evidence>
<dbReference type="InterPro" id="IPR036061">
    <property type="entry name" value="CheW-like_dom_sf"/>
</dbReference>
<dbReference type="PROSITE" id="PS50109">
    <property type="entry name" value="HIS_KIN"/>
    <property type="match status" value="1"/>
</dbReference>
<dbReference type="InterPro" id="IPR035891">
    <property type="entry name" value="CheY-binding_CheA"/>
</dbReference>
<evidence type="ECO:0000256" key="14">
    <source>
        <dbReference type="PROSITE-ProRule" id="PRU00110"/>
    </source>
</evidence>
<dbReference type="InterPro" id="IPR037006">
    <property type="entry name" value="CheA-like_homodim_sf"/>
</dbReference>
<dbReference type="CDD" id="cd00088">
    <property type="entry name" value="HPT"/>
    <property type="match status" value="1"/>
</dbReference>
<dbReference type="InterPro" id="IPR036890">
    <property type="entry name" value="HATPase_C_sf"/>
</dbReference>
<evidence type="ECO:0000256" key="11">
    <source>
        <dbReference type="ARBA" id="ARBA00022840"/>
    </source>
</evidence>
<keyword evidence="6" id="KW-0145">Chemotaxis</keyword>
<dbReference type="SUPFAM" id="SSF55052">
    <property type="entry name" value="CheY-binding domain of CheA"/>
    <property type="match status" value="1"/>
</dbReference>
<dbReference type="PROSITE" id="PS50851">
    <property type="entry name" value="CHEW"/>
    <property type="match status" value="1"/>
</dbReference>
<evidence type="ECO:0000256" key="8">
    <source>
        <dbReference type="ARBA" id="ARBA00022679"/>
    </source>
</evidence>
<dbReference type="EMBL" id="MPTB01000048">
    <property type="protein sequence ID" value="OMD41048.1"/>
    <property type="molecule type" value="Genomic_DNA"/>
</dbReference>
<dbReference type="InterPro" id="IPR008207">
    <property type="entry name" value="Sig_transdc_His_kin_Hpt_dom"/>
</dbReference>
<dbReference type="InterPro" id="IPR005467">
    <property type="entry name" value="His_kinase_dom"/>
</dbReference>
<dbReference type="CDD" id="cd16916">
    <property type="entry name" value="HATPase_CheA-like"/>
    <property type="match status" value="1"/>
</dbReference>